<dbReference type="EMBL" id="ML994610">
    <property type="protein sequence ID" value="KAF2195048.1"/>
    <property type="molecule type" value="Genomic_DNA"/>
</dbReference>
<dbReference type="Pfam" id="PF13424">
    <property type="entry name" value="TPR_12"/>
    <property type="match status" value="1"/>
</dbReference>
<feature type="compositionally biased region" description="Low complexity" evidence="3">
    <location>
        <begin position="487"/>
        <end position="504"/>
    </location>
</feature>
<dbReference type="PANTHER" id="PTHR45641">
    <property type="entry name" value="TETRATRICOPEPTIDE REPEAT PROTEIN (AFU_ORTHOLOGUE AFUA_6G03870)"/>
    <property type="match status" value="1"/>
</dbReference>
<feature type="region of interest" description="Disordered" evidence="3">
    <location>
        <begin position="475"/>
        <end position="512"/>
    </location>
</feature>
<gene>
    <name evidence="4" type="ORF">K469DRAFT_733808</name>
</gene>
<proteinExistence type="predicted"/>
<protein>
    <submittedName>
        <fullName evidence="4">Uncharacterized protein</fullName>
    </submittedName>
</protein>
<dbReference type="InterPro" id="IPR011990">
    <property type="entry name" value="TPR-like_helical_dom_sf"/>
</dbReference>
<dbReference type="InterPro" id="IPR019734">
    <property type="entry name" value="TPR_rpt"/>
</dbReference>
<evidence type="ECO:0000313" key="4">
    <source>
        <dbReference type="EMBL" id="KAF2195048.1"/>
    </source>
</evidence>
<dbReference type="SUPFAM" id="SSF48452">
    <property type="entry name" value="TPR-like"/>
    <property type="match status" value="2"/>
</dbReference>
<evidence type="ECO:0000256" key="1">
    <source>
        <dbReference type="ARBA" id="ARBA00022737"/>
    </source>
</evidence>
<keyword evidence="1" id="KW-0677">Repeat</keyword>
<name>A0A6A6EW88_9PEZI</name>
<reference evidence="4" key="1">
    <citation type="journal article" date="2020" name="Stud. Mycol.">
        <title>101 Dothideomycetes genomes: a test case for predicting lifestyles and emergence of pathogens.</title>
        <authorList>
            <person name="Haridas S."/>
            <person name="Albert R."/>
            <person name="Binder M."/>
            <person name="Bloem J."/>
            <person name="Labutti K."/>
            <person name="Salamov A."/>
            <person name="Andreopoulos B."/>
            <person name="Baker S."/>
            <person name="Barry K."/>
            <person name="Bills G."/>
            <person name="Bluhm B."/>
            <person name="Cannon C."/>
            <person name="Castanera R."/>
            <person name="Culley D."/>
            <person name="Daum C."/>
            <person name="Ezra D."/>
            <person name="Gonzalez J."/>
            <person name="Henrissat B."/>
            <person name="Kuo A."/>
            <person name="Liang C."/>
            <person name="Lipzen A."/>
            <person name="Lutzoni F."/>
            <person name="Magnuson J."/>
            <person name="Mondo S."/>
            <person name="Nolan M."/>
            <person name="Ohm R."/>
            <person name="Pangilinan J."/>
            <person name="Park H.-J."/>
            <person name="Ramirez L."/>
            <person name="Alfaro M."/>
            <person name="Sun H."/>
            <person name="Tritt A."/>
            <person name="Yoshinaga Y."/>
            <person name="Zwiers L.-H."/>
            <person name="Turgeon B."/>
            <person name="Goodwin S."/>
            <person name="Spatafora J."/>
            <person name="Crous P."/>
            <person name="Grigoriev I."/>
        </authorList>
    </citation>
    <scope>NUCLEOTIDE SEQUENCE</scope>
    <source>
        <strain evidence="4">CBS 207.26</strain>
    </source>
</reference>
<dbReference type="AlphaFoldDB" id="A0A6A6EW88"/>
<feature type="compositionally biased region" description="Basic and acidic residues" evidence="3">
    <location>
        <begin position="475"/>
        <end position="486"/>
    </location>
</feature>
<dbReference type="CDD" id="cd00303">
    <property type="entry name" value="retropepsin_like"/>
    <property type="match status" value="1"/>
</dbReference>
<organism evidence="4 5">
    <name type="scientific">Zopfia rhizophila CBS 207.26</name>
    <dbReference type="NCBI Taxonomy" id="1314779"/>
    <lineage>
        <taxon>Eukaryota</taxon>
        <taxon>Fungi</taxon>
        <taxon>Dikarya</taxon>
        <taxon>Ascomycota</taxon>
        <taxon>Pezizomycotina</taxon>
        <taxon>Dothideomycetes</taxon>
        <taxon>Dothideomycetes incertae sedis</taxon>
        <taxon>Zopfiaceae</taxon>
        <taxon>Zopfia</taxon>
    </lineage>
</organism>
<dbReference type="Gene3D" id="1.25.40.10">
    <property type="entry name" value="Tetratricopeptide repeat domain"/>
    <property type="match status" value="2"/>
</dbReference>
<evidence type="ECO:0000256" key="3">
    <source>
        <dbReference type="SAM" id="MobiDB-lite"/>
    </source>
</evidence>
<keyword evidence="5" id="KW-1185">Reference proteome</keyword>
<sequence>MRFILGKERKQPPAAQDSAELAELNRLFDEALDFGRNDNQPEAEKRLQKCITGYSKSLSLNYEMASSSHDYLARSYGQMLRWAEAEAHFKMCESIRTKYYGPSHPATLRAVTAVVGVLLSQEKPEDARKKAKGHLGKLDPNLASCEKFVLVLELGRVYANLRRHEEALSFHQQALKGLKETVGLNHAQTIYAQYFLGKLYAEMGRLIDAESVLKLAQEICENTWGAKGAYYRMVTFALGSVQVNMYKFVEAEQTLTSILPASKNDVHHTTWTAHYVPAVRDLIRVYTSLHRQEDAQKVRAWMNGEIESVQWVNVPKAQATSISENSAPQSSEESFHWDIKIIDAKGNPVLATALLDTQCQSGNWISQRLVERLGKSSSISRDFSAPSVADANGNSVRASGVVTLEFKRHRGNRFFQSQFFVFPPSSDHFDVIFGVEYIVQENLVSVSEDALVPLVLHKKLGENDKAATAIAEEKRRQERAALEARRQAAQSGSASQSQVSQGSGSQQGGQSS</sequence>
<dbReference type="SMART" id="SM00028">
    <property type="entry name" value="TPR"/>
    <property type="match status" value="3"/>
</dbReference>
<accession>A0A6A6EW88</accession>
<dbReference type="OrthoDB" id="4738527at2759"/>
<dbReference type="Proteomes" id="UP000800200">
    <property type="component" value="Unassembled WGS sequence"/>
</dbReference>
<keyword evidence="2" id="KW-0802">TPR repeat</keyword>
<evidence type="ECO:0000256" key="2">
    <source>
        <dbReference type="ARBA" id="ARBA00022803"/>
    </source>
</evidence>
<evidence type="ECO:0000313" key="5">
    <source>
        <dbReference type="Proteomes" id="UP000800200"/>
    </source>
</evidence>